<name>A0A1I4BY61_9RHOB</name>
<dbReference type="Proteomes" id="UP000199550">
    <property type="component" value="Unassembled WGS sequence"/>
</dbReference>
<dbReference type="Gene3D" id="3.40.50.11690">
    <property type="entry name" value="Cell division protein FtsQ/DivIB"/>
    <property type="match status" value="1"/>
</dbReference>
<keyword evidence="1 7" id="KW-1003">Cell membrane</keyword>
<evidence type="ECO:0000313" key="11">
    <source>
        <dbReference type="Proteomes" id="UP000199550"/>
    </source>
</evidence>
<evidence type="ECO:0000256" key="8">
    <source>
        <dbReference type="SAM" id="MobiDB-lite"/>
    </source>
</evidence>
<keyword evidence="7" id="KW-0472">Membrane</keyword>
<evidence type="ECO:0000256" key="4">
    <source>
        <dbReference type="ARBA" id="ARBA00022692"/>
    </source>
</evidence>
<comment type="subcellular location">
    <subcellularLocation>
        <location evidence="7">Cell inner membrane</location>
        <topology evidence="7">Single-pass type II membrane protein</topology>
    </subcellularLocation>
    <text evidence="7">Localizes to the division septum.</text>
</comment>
<evidence type="ECO:0000256" key="6">
    <source>
        <dbReference type="ARBA" id="ARBA00023306"/>
    </source>
</evidence>
<evidence type="ECO:0000256" key="2">
    <source>
        <dbReference type="ARBA" id="ARBA00022519"/>
    </source>
</evidence>
<dbReference type="Pfam" id="PF03799">
    <property type="entry name" value="FtsQ_DivIB_C"/>
    <property type="match status" value="1"/>
</dbReference>
<proteinExistence type="inferred from homology"/>
<keyword evidence="6 7" id="KW-0131">Cell cycle</keyword>
<keyword evidence="5 7" id="KW-1133">Transmembrane helix</keyword>
<accession>A0A1I4BY61</accession>
<feature type="region of interest" description="Disordered" evidence="8">
    <location>
        <begin position="1"/>
        <end position="22"/>
    </location>
</feature>
<evidence type="ECO:0000259" key="9">
    <source>
        <dbReference type="Pfam" id="PF03799"/>
    </source>
</evidence>
<dbReference type="InterPro" id="IPR045335">
    <property type="entry name" value="FtsQ_C_sf"/>
</dbReference>
<evidence type="ECO:0000256" key="3">
    <source>
        <dbReference type="ARBA" id="ARBA00022618"/>
    </source>
</evidence>
<dbReference type="PANTHER" id="PTHR35851">
    <property type="entry name" value="CELL DIVISION PROTEIN FTSQ"/>
    <property type="match status" value="1"/>
</dbReference>
<dbReference type="EMBL" id="FOTF01000001">
    <property type="protein sequence ID" value="SFK73585.1"/>
    <property type="molecule type" value="Genomic_DNA"/>
</dbReference>
<keyword evidence="2 7" id="KW-0997">Cell inner membrane</keyword>
<dbReference type="GeneID" id="97890594"/>
<dbReference type="GO" id="GO:0090529">
    <property type="term" value="P:cell septum assembly"/>
    <property type="evidence" value="ECO:0007669"/>
    <property type="project" value="InterPro"/>
</dbReference>
<evidence type="ECO:0000256" key="1">
    <source>
        <dbReference type="ARBA" id="ARBA00022475"/>
    </source>
</evidence>
<sequence>MRTMKEPRGYAATPRTRPVRDPAPSKWGYRWQRWMLTPGVRTGLRLGVPTLVIGLIGTAWFSNDANLAVVTDRYDQIKAAIQHRPEFMVTGLAITGADEELASQVAELVSVEFPVSSFDLELEAMRAKVAALDAVSDVYVRVGDAGALEIGITPRQPVALWRTAEGLRMLDDNGVFSGDVAGRAERRDLPLIAGDGAKEHMTEALALFRTAAPIATRVRGLVRIGNRRWDMVLDRGQRIQLPGEGAEAALARVIALEDTQDLLARDVILVDMRNENRPTVRLQQDAVAATRNAVTTGASN</sequence>
<evidence type="ECO:0000256" key="7">
    <source>
        <dbReference type="HAMAP-Rule" id="MF_00911"/>
    </source>
</evidence>
<dbReference type="PANTHER" id="PTHR35851:SF1">
    <property type="entry name" value="CELL DIVISION PROTEIN FTSQ"/>
    <property type="match status" value="1"/>
</dbReference>
<dbReference type="GO" id="GO:0043093">
    <property type="term" value="P:FtsZ-dependent cytokinesis"/>
    <property type="evidence" value="ECO:0007669"/>
    <property type="project" value="UniProtKB-UniRule"/>
</dbReference>
<dbReference type="InterPro" id="IPR005548">
    <property type="entry name" value="Cell_div_FtsQ/DivIB_C"/>
</dbReference>
<dbReference type="HAMAP" id="MF_00911">
    <property type="entry name" value="FtsQ_subfam"/>
    <property type="match status" value="1"/>
</dbReference>
<gene>
    <name evidence="7" type="primary">ftsQ</name>
    <name evidence="10" type="ORF">SAMN04488004_101243</name>
</gene>
<keyword evidence="4 7" id="KW-0812">Transmembrane</keyword>
<reference evidence="10 11" key="1">
    <citation type="submission" date="2016-10" db="EMBL/GenBank/DDBJ databases">
        <authorList>
            <person name="de Groot N.N."/>
        </authorList>
    </citation>
    <scope>NUCLEOTIDE SEQUENCE [LARGE SCALE GENOMIC DNA]</scope>
    <source>
        <strain evidence="10 11">DSM 16199</strain>
    </source>
</reference>
<dbReference type="AlphaFoldDB" id="A0A1I4BY61"/>
<organism evidence="10 11">
    <name type="scientific">Loktanella salsilacus</name>
    <dbReference type="NCBI Taxonomy" id="195913"/>
    <lineage>
        <taxon>Bacteria</taxon>
        <taxon>Pseudomonadati</taxon>
        <taxon>Pseudomonadota</taxon>
        <taxon>Alphaproteobacteria</taxon>
        <taxon>Rhodobacterales</taxon>
        <taxon>Roseobacteraceae</taxon>
        <taxon>Loktanella</taxon>
    </lineage>
</organism>
<evidence type="ECO:0000256" key="5">
    <source>
        <dbReference type="ARBA" id="ARBA00022989"/>
    </source>
</evidence>
<evidence type="ECO:0000313" key="10">
    <source>
        <dbReference type="EMBL" id="SFK73585.1"/>
    </source>
</evidence>
<dbReference type="GO" id="GO:0032153">
    <property type="term" value="C:cell division site"/>
    <property type="evidence" value="ECO:0007669"/>
    <property type="project" value="UniProtKB-UniRule"/>
</dbReference>
<dbReference type="RefSeq" id="WP_245754096.1">
    <property type="nucleotide sequence ID" value="NZ_CAXIDI010000016.1"/>
</dbReference>
<comment type="function">
    <text evidence="7">Essential cell division protein.</text>
</comment>
<dbReference type="STRING" id="195913.SAMN04488004_101243"/>
<comment type="similarity">
    <text evidence="7">Belongs to the FtsQ/DivIB family. FtsQ subfamily.</text>
</comment>
<dbReference type="InterPro" id="IPR026579">
    <property type="entry name" value="FtsQ"/>
</dbReference>
<dbReference type="GO" id="GO:0005886">
    <property type="term" value="C:plasma membrane"/>
    <property type="evidence" value="ECO:0007669"/>
    <property type="project" value="UniProtKB-SubCell"/>
</dbReference>
<feature type="domain" description="Cell division protein FtsQ/DivIB C-terminal" evidence="9">
    <location>
        <begin position="159"/>
        <end position="273"/>
    </location>
</feature>
<keyword evidence="3 7" id="KW-0132">Cell division</keyword>
<keyword evidence="11" id="KW-1185">Reference proteome</keyword>
<protein>
    <recommendedName>
        <fullName evidence="7">Cell division protein FtsQ</fullName>
    </recommendedName>
</protein>